<feature type="transmembrane region" description="Helical" evidence="7">
    <location>
        <begin position="409"/>
        <end position="429"/>
    </location>
</feature>
<evidence type="ECO:0000256" key="6">
    <source>
        <dbReference type="ARBA" id="ARBA00023136"/>
    </source>
</evidence>
<dbReference type="Proteomes" id="UP000679848">
    <property type="component" value="Chromosome"/>
</dbReference>
<feature type="transmembrane region" description="Helical" evidence="7">
    <location>
        <begin position="6"/>
        <end position="39"/>
    </location>
</feature>
<name>A0A810QDT3_9FIRM</name>
<sequence length="431" mass="44548">MSPAILTIIIFFLCILSFIWEKIPLAVTCLLGGIALALLEIIDYVDIYSNMGTQVVAIVIGTSMVGLGLESAGISDMVGSALRRTGIAKNERLFITIIVLVTALLSAFLSNSAVIAMFIPIIQGMSKKSQGIVKQKHALLAAGLGSAAGGGLTLVGTAPIVTASSIVENSGLPGTRAFTFLEVGYSMLPVVILMALYFATFGYNLQQRVLADLPDNPLDALMSGETEQASTAVPVWKKAVALAAALFMVVGFAFNLFDIGAVSLMAAAIMLVCGVIPWKAALRDMDWNTVLVLAFSAALAAGLNESGGGAMIAQGIVSLFGGADANPAVLLFVCVAVGAVLTNFMGNAALVIAMIPISLEVALTCGANPMCFALATTVSCMLAFSTPIGTACVTQTLVGGYRYHDFVKIGLPINILAILAVGLVSPIVYGL</sequence>
<dbReference type="GO" id="GO:0005886">
    <property type="term" value="C:plasma membrane"/>
    <property type="evidence" value="ECO:0007669"/>
    <property type="project" value="TreeGrafter"/>
</dbReference>
<evidence type="ECO:0000256" key="4">
    <source>
        <dbReference type="ARBA" id="ARBA00022737"/>
    </source>
</evidence>
<dbReference type="RefSeq" id="WP_213542970.1">
    <property type="nucleotide sequence ID" value="NZ_AP023420.1"/>
</dbReference>
<feature type="transmembrane region" description="Helical" evidence="7">
    <location>
        <begin position="260"/>
        <end position="278"/>
    </location>
</feature>
<dbReference type="GO" id="GO:0055085">
    <property type="term" value="P:transmembrane transport"/>
    <property type="evidence" value="ECO:0007669"/>
    <property type="project" value="InterPro"/>
</dbReference>
<dbReference type="EMBL" id="AP023420">
    <property type="protein sequence ID" value="BCK84036.1"/>
    <property type="molecule type" value="Genomic_DNA"/>
</dbReference>
<feature type="transmembrane region" description="Helical" evidence="7">
    <location>
        <begin position="235"/>
        <end position="254"/>
    </location>
</feature>
<evidence type="ECO:0000256" key="3">
    <source>
        <dbReference type="ARBA" id="ARBA00022692"/>
    </source>
</evidence>
<evidence type="ECO:0000256" key="2">
    <source>
        <dbReference type="ARBA" id="ARBA00022448"/>
    </source>
</evidence>
<protein>
    <submittedName>
        <fullName evidence="9">Cation transporter</fullName>
    </submittedName>
</protein>
<feature type="domain" description="Citrate transporter-like" evidence="8">
    <location>
        <begin position="17"/>
        <end position="376"/>
    </location>
</feature>
<evidence type="ECO:0000256" key="5">
    <source>
        <dbReference type="ARBA" id="ARBA00022989"/>
    </source>
</evidence>
<dbReference type="InterPro" id="IPR051679">
    <property type="entry name" value="DASS-Related_Transporters"/>
</dbReference>
<keyword evidence="2" id="KW-0813">Transport</keyword>
<dbReference type="PANTHER" id="PTHR43652:SF2">
    <property type="entry name" value="BASIC AMINO ACID ANTIPORTER YFCC-RELATED"/>
    <property type="match status" value="1"/>
</dbReference>
<feature type="transmembrane region" description="Helical" evidence="7">
    <location>
        <begin position="183"/>
        <end position="203"/>
    </location>
</feature>
<dbReference type="AlphaFoldDB" id="A0A810QDT3"/>
<evidence type="ECO:0000313" key="9">
    <source>
        <dbReference type="EMBL" id="BCK84036.1"/>
    </source>
</evidence>
<feature type="transmembrane region" description="Helical" evidence="7">
    <location>
        <begin position="94"/>
        <end position="119"/>
    </location>
</feature>
<keyword evidence="4" id="KW-0677">Repeat</keyword>
<feature type="transmembrane region" description="Helical" evidence="7">
    <location>
        <begin position="290"/>
        <end position="317"/>
    </location>
</feature>
<dbReference type="KEGG" id="pfaa:MM59RIKEN_13550"/>
<feature type="transmembrane region" description="Helical" evidence="7">
    <location>
        <begin position="51"/>
        <end position="74"/>
    </location>
</feature>
<accession>A0A810QDT3</accession>
<feature type="transmembrane region" description="Helical" evidence="7">
    <location>
        <begin position="329"/>
        <end position="355"/>
    </location>
</feature>
<keyword evidence="5 7" id="KW-1133">Transmembrane helix</keyword>
<feature type="transmembrane region" description="Helical" evidence="7">
    <location>
        <begin position="139"/>
        <end position="163"/>
    </location>
</feature>
<keyword evidence="3 7" id="KW-0812">Transmembrane</keyword>
<evidence type="ECO:0000313" key="10">
    <source>
        <dbReference type="Proteomes" id="UP000679848"/>
    </source>
</evidence>
<proteinExistence type="predicted"/>
<evidence type="ECO:0000256" key="1">
    <source>
        <dbReference type="ARBA" id="ARBA00004141"/>
    </source>
</evidence>
<evidence type="ECO:0000256" key="7">
    <source>
        <dbReference type="SAM" id="Phobius"/>
    </source>
</evidence>
<keyword evidence="6 7" id="KW-0472">Membrane</keyword>
<dbReference type="InterPro" id="IPR004680">
    <property type="entry name" value="Cit_transptr-like_dom"/>
</dbReference>
<comment type="subcellular location">
    <subcellularLocation>
        <location evidence="1">Membrane</location>
        <topology evidence="1">Multi-pass membrane protein</topology>
    </subcellularLocation>
</comment>
<evidence type="ECO:0000259" key="8">
    <source>
        <dbReference type="Pfam" id="PF03600"/>
    </source>
</evidence>
<keyword evidence="10" id="KW-1185">Reference proteome</keyword>
<reference evidence="9" key="1">
    <citation type="submission" date="2020-09" db="EMBL/GenBank/DDBJ databases">
        <title>New species isolated from human feces.</title>
        <authorList>
            <person name="Kitahara M."/>
            <person name="Shigeno Y."/>
            <person name="Shime M."/>
            <person name="Matsumoto Y."/>
            <person name="Nakamura S."/>
            <person name="Motooka D."/>
            <person name="Fukuoka S."/>
            <person name="Nishikawa H."/>
            <person name="Benno Y."/>
        </authorList>
    </citation>
    <scope>NUCLEOTIDE SEQUENCE</scope>
    <source>
        <strain evidence="9">MM59</strain>
    </source>
</reference>
<dbReference type="Pfam" id="PF03600">
    <property type="entry name" value="CitMHS"/>
    <property type="match status" value="1"/>
</dbReference>
<dbReference type="PANTHER" id="PTHR43652">
    <property type="entry name" value="BASIC AMINO ACID ANTIPORTER YFCC-RELATED"/>
    <property type="match status" value="1"/>
</dbReference>
<feature type="transmembrane region" description="Helical" evidence="7">
    <location>
        <begin position="367"/>
        <end position="389"/>
    </location>
</feature>
<organism evidence="9 10">
    <name type="scientific">Pusillibacter faecalis</name>
    <dbReference type="NCBI Taxonomy" id="2714358"/>
    <lineage>
        <taxon>Bacteria</taxon>
        <taxon>Bacillati</taxon>
        <taxon>Bacillota</taxon>
        <taxon>Clostridia</taxon>
        <taxon>Eubacteriales</taxon>
        <taxon>Oscillospiraceae</taxon>
        <taxon>Pusillibacter</taxon>
    </lineage>
</organism>
<gene>
    <name evidence="9" type="ORF">MM59RIKEN_13550</name>
</gene>